<dbReference type="Proteomes" id="UP000247512">
    <property type="component" value="Unassembled WGS sequence"/>
</dbReference>
<dbReference type="Pfam" id="PF00072">
    <property type="entry name" value="Response_reg"/>
    <property type="match status" value="1"/>
</dbReference>
<dbReference type="EMBL" id="CP019875">
    <property type="protein sequence ID" value="AQU88155.1"/>
    <property type="molecule type" value="Genomic_DNA"/>
</dbReference>
<dbReference type="InterPro" id="IPR009057">
    <property type="entry name" value="Homeodomain-like_sf"/>
</dbReference>
<keyword evidence="6" id="KW-0238">DNA-binding</keyword>
<evidence type="ECO:0000256" key="8">
    <source>
        <dbReference type="ARBA" id="ARBA00023163"/>
    </source>
</evidence>
<dbReference type="Pfam" id="PF00158">
    <property type="entry name" value="Sigma54_activat"/>
    <property type="match status" value="1"/>
</dbReference>
<dbReference type="InterPro" id="IPR002197">
    <property type="entry name" value="HTH_Fis"/>
</dbReference>
<keyword evidence="8" id="KW-0804">Transcription</keyword>
<evidence type="ECO:0000313" key="12">
    <source>
        <dbReference type="EMBL" id="AQU88155.1"/>
    </source>
</evidence>
<dbReference type="PANTHER" id="PTHR32071:SF17">
    <property type="entry name" value="TRANSCRIPTIONAL REGULATOR (NTRC FAMILY)"/>
    <property type="match status" value="1"/>
</dbReference>
<dbReference type="OrthoDB" id="9770562at2"/>
<dbReference type="GO" id="GO:0005524">
    <property type="term" value="F:ATP binding"/>
    <property type="evidence" value="ECO:0007669"/>
    <property type="project" value="UniProtKB-KW"/>
</dbReference>
<evidence type="ECO:0000313" key="13">
    <source>
        <dbReference type="EMBL" id="PYD66856.1"/>
    </source>
</evidence>
<dbReference type="SMART" id="SM00382">
    <property type="entry name" value="AAA"/>
    <property type="match status" value="1"/>
</dbReference>
<evidence type="ECO:0000256" key="2">
    <source>
        <dbReference type="ARBA" id="ARBA00022741"/>
    </source>
</evidence>
<evidence type="ECO:0000256" key="3">
    <source>
        <dbReference type="ARBA" id="ARBA00022840"/>
    </source>
</evidence>
<dbReference type="InterPro" id="IPR003593">
    <property type="entry name" value="AAA+_ATPase"/>
</dbReference>
<dbReference type="SUPFAM" id="SSF52540">
    <property type="entry name" value="P-loop containing nucleoside triphosphate hydrolases"/>
    <property type="match status" value="1"/>
</dbReference>
<dbReference type="CDD" id="cd00009">
    <property type="entry name" value="AAA"/>
    <property type="match status" value="1"/>
</dbReference>
<feature type="domain" description="Sigma-54 factor interaction" evidence="10">
    <location>
        <begin position="142"/>
        <end position="369"/>
    </location>
</feature>
<dbReference type="InterPro" id="IPR001789">
    <property type="entry name" value="Sig_transdc_resp-reg_receiver"/>
</dbReference>
<reference evidence="14" key="1">
    <citation type="submission" date="2017-02" db="EMBL/GenBank/DDBJ databases">
        <title>zhang.</title>
        <authorList>
            <person name="Zhang H."/>
        </authorList>
    </citation>
    <scope>NUCLEOTIDE SEQUENCE [LARGE SCALE GENOMIC DNA]</scope>
    <source>
        <strain evidence="14">RZS01</strain>
    </source>
</reference>
<dbReference type="InterPro" id="IPR058031">
    <property type="entry name" value="AAA_lid_NorR"/>
</dbReference>
<dbReference type="RefSeq" id="WP_078526478.1">
    <property type="nucleotide sequence ID" value="NZ_CP019875.1"/>
</dbReference>
<keyword evidence="3" id="KW-0067">ATP-binding</keyword>
<feature type="modified residue" description="4-aspartylphosphate" evidence="9">
    <location>
        <position position="53"/>
    </location>
</feature>
<keyword evidence="1 9" id="KW-0597">Phosphoprotein</keyword>
<dbReference type="GO" id="GO:0006355">
    <property type="term" value="P:regulation of DNA-templated transcription"/>
    <property type="evidence" value="ECO:0007669"/>
    <property type="project" value="InterPro"/>
</dbReference>
<dbReference type="SUPFAM" id="SSF52172">
    <property type="entry name" value="CheY-like"/>
    <property type="match status" value="1"/>
</dbReference>
<dbReference type="Pfam" id="PF25601">
    <property type="entry name" value="AAA_lid_14"/>
    <property type="match status" value="1"/>
</dbReference>
<reference evidence="12" key="2">
    <citation type="submission" date="2017-02" db="EMBL/GenBank/DDBJ databases">
        <authorList>
            <person name="Zhang H."/>
        </authorList>
    </citation>
    <scope>NUCLEOTIDE SEQUENCE</scope>
    <source>
        <strain evidence="12">RZS01</strain>
    </source>
</reference>
<dbReference type="PANTHER" id="PTHR32071">
    <property type="entry name" value="TRANSCRIPTIONAL REGULATORY PROTEIN"/>
    <property type="match status" value="1"/>
</dbReference>
<gene>
    <name evidence="12" type="ORF">B0W47_12545</name>
    <name evidence="13" type="ORF">CDI09_05465</name>
</gene>
<dbReference type="Pfam" id="PF02954">
    <property type="entry name" value="HTH_8"/>
    <property type="match status" value="1"/>
</dbReference>
<evidence type="ECO:0000313" key="14">
    <source>
        <dbReference type="Proteomes" id="UP000189683"/>
    </source>
</evidence>
<dbReference type="PROSITE" id="PS50045">
    <property type="entry name" value="SIGMA54_INTERACT_4"/>
    <property type="match status" value="1"/>
</dbReference>
<dbReference type="InterPro" id="IPR011006">
    <property type="entry name" value="CheY-like_superfamily"/>
</dbReference>
<proteinExistence type="predicted"/>
<dbReference type="SMART" id="SM00448">
    <property type="entry name" value="REC"/>
    <property type="match status" value="1"/>
</dbReference>
<evidence type="ECO:0000256" key="7">
    <source>
        <dbReference type="ARBA" id="ARBA00023159"/>
    </source>
</evidence>
<dbReference type="GO" id="GO:0043565">
    <property type="term" value="F:sequence-specific DNA binding"/>
    <property type="evidence" value="ECO:0007669"/>
    <property type="project" value="InterPro"/>
</dbReference>
<dbReference type="PROSITE" id="PS00676">
    <property type="entry name" value="SIGMA54_INTERACT_2"/>
    <property type="match status" value="1"/>
</dbReference>
<dbReference type="Gene3D" id="3.40.50.2300">
    <property type="match status" value="1"/>
</dbReference>
<dbReference type="PROSITE" id="PS50110">
    <property type="entry name" value="RESPONSE_REGULATORY"/>
    <property type="match status" value="1"/>
</dbReference>
<dbReference type="Gene3D" id="1.10.10.60">
    <property type="entry name" value="Homeodomain-like"/>
    <property type="match status" value="1"/>
</dbReference>
<organism evidence="12 14">
    <name type="scientific">Komagataeibacter nataicola</name>
    <dbReference type="NCBI Taxonomy" id="265960"/>
    <lineage>
        <taxon>Bacteria</taxon>
        <taxon>Pseudomonadati</taxon>
        <taxon>Pseudomonadota</taxon>
        <taxon>Alphaproteobacteria</taxon>
        <taxon>Acetobacterales</taxon>
        <taxon>Acetobacteraceae</taxon>
        <taxon>Komagataeibacter</taxon>
    </lineage>
</organism>
<dbReference type="KEGG" id="kna:B0W47_12545"/>
<dbReference type="Proteomes" id="UP000189683">
    <property type="component" value="Chromosome"/>
</dbReference>
<dbReference type="SUPFAM" id="SSF46689">
    <property type="entry name" value="Homeodomain-like"/>
    <property type="match status" value="1"/>
</dbReference>
<dbReference type="Gene3D" id="3.40.50.300">
    <property type="entry name" value="P-loop containing nucleotide triphosphate hydrolases"/>
    <property type="match status" value="1"/>
</dbReference>
<dbReference type="InterPro" id="IPR027417">
    <property type="entry name" value="P-loop_NTPase"/>
</dbReference>
<evidence type="ECO:0000313" key="15">
    <source>
        <dbReference type="Proteomes" id="UP000247512"/>
    </source>
</evidence>
<keyword evidence="2" id="KW-0547">Nucleotide-binding</keyword>
<sequence length="463" mass="50702">MGHEILIVDDEPDIRLLIEGILADEGYETRLAGDSDSAIAAFRERRPALVVLDVWLQGSRLDGLGILNVLHKEEPSVPVIMISGHGTIETAVAALQHGAYDFIEKPFQADRLLVVVRRALEASRLARENAELRLRAGSGTVLEGRSAAIAAVRNQIDRVAPTGSRVLISGAAGTGKEVAARMIHASSRRAEGPFIALNCATLAPGRFEEELFGIEGSDDGAGRRTGVLERAHGGTLLLDEVSDMPLETQGKIVRALQDQTFERLGGSRRVKVDVRVLATTNRDLQAEIGLGRFREDLYYRLAVVPLRIPSLRERREDIPELARMFLDRAAENAGLPLRELSGDAIAALQSYEWPGNVRELRNLMERLLIMMPGNSTDPIRADMLPSSVGEGAPALLKFDSDEDVMSLPLREARDLFETQYLQAQLLRFGGNISRTAGFVGMERSALHRKLKQLGVTSEDRNAG</sequence>
<dbReference type="GO" id="GO:0000160">
    <property type="term" value="P:phosphorelay signal transduction system"/>
    <property type="evidence" value="ECO:0007669"/>
    <property type="project" value="UniProtKB-KW"/>
</dbReference>
<evidence type="ECO:0000256" key="4">
    <source>
        <dbReference type="ARBA" id="ARBA00023012"/>
    </source>
</evidence>
<dbReference type="InterPro" id="IPR025943">
    <property type="entry name" value="Sigma_54_int_dom_ATP-bd_2"/>
</dbReference>
<evidence type="ECO:0000259" key="11">
    <source>
        <dbReference type="PROSITE" id="PS50110"/>
    </source>
</evidence>
<dbReference type="InterPro" id="IPR002078">
    <property type="entry name" value="Sigma_54_int"/>
</dbReference>
<evidence type="ECO:0000256" key="1">
    <source>
        <dbReference type="ARBA" id="ARBA00022553"/>
    </source>
</evidence>
<accession>A0A9N7H2S9</accession>
<dbReference type="CDD" id="cd17550">
    <property type="entry name" value="REC_NtrX-like"/>
    <property type="match status" value="1"/>
</dbReference>
<keyword evidence="15" id="KW-1185">Reference proteome</keyword>
<dbReference type="EMBL" id="NIRT01000007">
    <property type="protein sequence ID" value="PYD66856.1"/>
    <property type="molecule type" value="Genomic_DNA"/>
</dbReference>
<name>A0A9N7H2S9_9PROT</name>
<dbReference type="AlphaFoldDB" id="A0A9N7H2S9"/>
<keyword evidence="4" id="KW-0902">Two-component regulatory system</keyword>
<evidence type="ECO:0000256" key="6">
    <source>
        <dbReference type="ARBA" id="ARBA00023125"/>
    </source>
</evidence>
<dbReference type="Gene3D" id="1.10.8.60">
    <property type="match status" value="1"/>
</dbReference>
<keyword evidence="7" id="KW-0010">Activator</keyword>
<dbReference type="FunFam" id="3.40.50.2300:FF:000018">
    <property type="entry name" value="DNA-binding transcriptional regulator NtrC"/>
    <property type="match status" value="1"/>
</dbReference>
<reference evidence="13 15" key="3">
    <citation type="submission" date="2017-06" db="EMBL/GenBank/DDBJ databases">
        <title>A draft genome sequence of Komagataeibacter nataicola LMG 1536.</title>
        <authorList>
            <person name="Skraban J."/>
            <person name="Cleenwerck I."/>
            <person name="Vandamme P."/>
            <person name="Trcek J."/>
        </authorList>
    </citation>
    <scope>NUCLEOTIDE SEQUENCE [LARGE SCALE GENOMIC DNA]</scope>
    <source>
        <strain evidence="13 15">LMG 1536</strain>
    </source>
</reference>
<keyword evidence="5" id="KW-0805">Transcription regulation</keyword>
<dbReference type="FunFam" id="3.40.50.300:FF:000006">
    <property type="entry name" value="DNA-binding transcriptional regulator NtrC"/>
    <property type="match status" value="1"/>
</dbReference>
<evidence type="ECO:0000259" key="10">
    <source>
        <dbReference type="PROSITE" id="PS50045"/>
    </source>
</evidence>
<evidence type="ECO:0000256" key="5">
    <source>
        <dbReference type="ARBA" id="ARBA00023015"/>
    </source>
</evidence>
<protein>
    <submittedName>
        <fullName evidence="12">Sigma-54-dependent Fis family transcriptional regulator</fullName>
    </submittedName>
</protein>
<dbReference type="PROSITE" id="PS00688">
    <property type="entry name" value="SIGMA54_INTERACT_3"/>
    <property type="match status" value="1"/>
</dbReference>
<evidence type="ECO:0000256" key="9">
    <source>
        <dbReference type="PROSITE-ProRule" id="PRU00169"/>
    </source>
</evidence>
<feature type="domain" description="Response regulatory" evidence="11">
    <location>
        <begin position="4"/>
        <end position="120"/>
    </location>
</feature>
<dbReference type="InterPro" id="IPR025944">
    <property type="entry name" value="Sigma_54_int_dom_CS"/>
</dbReference>